<evidence type="ECO:0000313" key="2">
    <source>
        <dbReference type="EMBL" id="KAK7541576.1"/>
    </source>
</evidence>
<feature type="compositionally biased region" description="Low complexity" evidence="1">
    <location>
        <begin position="90"/>
        <end position="101"/>
    </location>
</feature>
<feature type="compositionally biased region" description="Polar residues" evidence="1">
    <location>
        <begin position="214"/>
        <end position="232"/>
    </location>
</feature>
<feature type="compositionally biased region" description="Low complexity" evidence="1">
    <location>
        <begin position="145"/>
        <end position="161"/>
    </location>
</feature>
<feature type="compositionally biased region" description="Polar residues" evidence="1">
    <location>
        <begin position="189"/>
        <end position="198"/>
    </location>
</feature>
<feature type="compositionally biased region" description="Basic and acidic residues" evidence="1">
    <location>
        <begin position="202"/>
        <end position="211"/>
    </location>
</feature>
<dbReference type="Proteomes" id="UP001365128">
    <property type="component" value="Unassembled WGS sequence"/>
</dbReference>
<dbReference type="EMBL" id="JBBPDW010000024">
    <property type="protein sequence ID" value="KAK7541576.1"/>
    <property type="molecule type" value="Genomic_DNA"/>
</dbReference>
<feature type="region of interest" description="Disordered" evidence="1">
    <location>
        <begin position="1"/>
        <end position="246"/>
    </location>
</feature>
<evidence type="ECO:0000256" key="1">
    <source>
        <dbReference type="SAM" id="MobiDB-lite"/>
    </source>
</evidence>
<sequence>MRDVTCSSRQLRYLATPASSTTPTSSTSKFTQLQSDKMPASAGTKVNDPNAVKSEGTGVVTNDSLAAESAKGSGAFAAGNSKAGVYEQPSSSTTTNNTNTSGATVLGAAPTADAREAEAEWSETAQLNAGQSLGKEGGVGPTYNTTGATGGSAESAGPAPTYANVDLYQSGDKPKGSNLQEGGFDGSEPNASFNSEIGTKNDPGRAAEHKFQRNAVQSAHDSATGPRQQNIDPKNDFGVLESERSA</sequence>
<feature type="compositionally biased region" description="Polar residues" evidence="1">
    <location>
        <begin position="1"/>
        <end position="10"/>
    </location>
</feature>
<reference evidence="2 3" key="1">
    <citation type="submission" date="2024-04" db="EMBL/GenBank/DDBJ databases">
        <title>Phyllosticta paracitricarpa is synonymous to the EU quarantine fungus P. citricarpa based on phylogenomic analyses.</title>
        <authorList>
            <consortium name="Lawrence Berkeley National Laboratory"/>
            <person name="Van Ingen-Buijs V.A."/>
            <person name="Van Westerhoven A.C."/>
            <person name="Haridas S."/>
            <person name="Skiadas P."/>
            <person name="Martin F."/>
            <person name="Groenewald J.Z."/>
            <person name="Crous P.W."/>
            <person name="Seidl M.F."/>
        </authorList>
    </citation>
    <scope>NUCLEOTIDE SEQUENCE [LARGE SCALE GENOMIC DNA]</scope>
    <source>
        <strain evidence="2 3">CBS 122670</strain>
    </source>
</reference>
<feature type="compositionally biased region" description="Low complexity" evidence="1">
    <location>
        <begin position="15"/>
        <end position="28"/>
    </location>
</feature>
<name>A0ABR1M265_9PEZI</name>
<evidence type="ECO:0000313" key="3">
    <source>
        <dbReference type="Proteomes" id="UP001365128"/>
    </source>
</evidence>
<comment type="caution">
    <text evidence="2">The sequence shown here is derived from an EMBL/GenBank/DDBJ whole genome shotgun (WGS) entry which is preliminary data.</text>
</comment>
<protein>
    <submittedName>
        <fullName evidence="2">Uncharacterized protein</fullName>
    </submittedName>
</protein>
<organism evidence="2 3">
    <name type="scientific">Phyllosticta citricarpa</name>
    <dbReference type="NCBI Taxonomy" id="55181"/>
    <lineage>
        <taxon>Eukaryota</taxon>
        <taxon>Fungi</taxon>
        <taxon>Dikarya</taxon>
        <taxon>Ascomycota</taxon>
        <taxon>Pezizomycotina</taxon>
        <taxon>Dothideomycetes</taxon>
        <taxon>Dothideomycetes incertae sedis</taxon>
        <taxon>Botryosphaeriales</taxon>
        <taxon>Phyllostictaceae</taxon>
        <taxon>Phyllosticta</taxon>
    </lineage>
</organism>
<proteinExistence type="predicted"/>
<keyword evidence="3" id="KW-1185">Reference proteome</keyword>
<accession>A0ABR1M265</accession>
<gene>
    <name evidence="2" type="ORF">IWX46DRAFT_605511</name>
</gene>